<gene>
    <name evidence="2" type="ORF">NP233_g8129</name>
</gene>
<feature type="compositionally biased region" description="Polar residues" evidence="1">
    <location>
        <begin position="409"/>
        <end position="430"/>
    </location>
</feature>
<feature type="compositionally biased region" description="Low complexity" evidence="1">
    <location>
        <begin position="397"/>
        <end position="408"/>
    </location>
</feature>
<feature type="compositionally biased region" description="Polar residues" evidence="1">
    <location>
        <begin position="44"/>
        <end position="53"/>
    </location>
</feature>
<feature type="compositionally biased region" description="Basic and acidic residues" evidence="1">
    <location>
        <begin position="1"/>
        <end position="11"/>
    </location>
</feature>
<organism evidence="2 3">
    <name type="scientific">Leucocoprinus birnbaumii</name>
    <dbReference type="NCBI Taxonomy" id="56174"/>
    <lineage>
        <taxon>Eukaryota</taxon>
        <taxon>Fungi</taxon>
        <taxon>Dikarya</taxon>
        <taxon>Basidiomycota</taxon>
        <taxon>Agaricomycotina</taxon>
        <taxon>Agaricomycetes</taxon>
        <taxon>Agaricomycetidae</taxon>
        <taxon>Agaricales</taxon>
        <taxon>Agaricineae</taxon>
        <taxon>Agaricaceae</taxon>
        <taxon>Leucocoprinus</taxon>
    </lineage>
</organism>
<protein>
    <submittedName>
        <fullName evidence="2">Uncharacterized protein</fullName>
    </submittedName>
</protein>
<feature type="region of interest" description="Disordered" evidence="1">
    <location>
        <begin position="247"/>
        <end position="321"/>
    </location>
</feature>
<evidence type="ECO:0000256" key="1">
    <source>
        <dbReference type="SAM" id="MobiDB-lite"/>
    </source>
</evidence>
<feature type="compositionally biased region" description="Polar residues" evidence="1">
    <location>
        <begin position="252"/>
        <end position="262"/>
    </location>
</feature>
<sequence length="537" mass="57159">MNSKTQSERKSSSQRPPSNPSSTAPATVAKAGPSNAPTHAYPFTYTNHTSQQKKMPRRSSKPIINWFQRKLAGTVRSKRSDTIPLAAAHMGRTASRANSSRVNARIVSSPVPGSSAQHPRGRDRLEVASSARRKTVSLNGDDDFQSSYNEVDSVDALDGLSMARDSLWSPASILEADDDASVRPLPPSAPPSPAPSRSSSSYLSDPRTFRSIAASTKPTTVLSIDLPGNGMAHIAQVPLTPSSQIPHRVQHMRQTSSGNPHSGGNPAVSFSALPSQSSRPSLQSNNQTRGSGPMLPVQAPLHTTHHPRNNPRPSSPPLDNASVLTLASSAYAMPTRLGPQGYGSTPPSAFSAGDSMSHFGGSMFPDAESSSLFVPSEDVNDERDASVRALRPRSSRRGSWGSEVSGWSAQMSQTPGTPSQERSLFTSNSVRSDEATTDNEKTEQESVETESPSDEGALTDTALQSSTTEGGESRYDDSIDTSRDLTGEQVDSVDLDTSTRACYRSTSLDTVGQSTIDKDMSTAMSNVKITEEKSTLG</sequence>
<feature type="compositionally biased region" description="Low complexity" evidence="1">
    <location>
        <begin position="269"/>
        <end position="284"/>
    </location>
</feature>
<comment type="caution">
    <text evidence="2">The sequence shown here is derived from an EMBL/GenBank/DDBJ whole genome shotgun (WGS) entry which is preliminary data.</text>
</comment>
<keyword evidence="3" id="KW-1185">Reference proteome</keyword>
<reference evidence="2" key="1">
    <citation type="submission" date="2022-07" db="EMBL/GenBank/DDBJ databases">
        <title>Genome Sequence of Leucocoprinus birnbaumii.</title>
        <authorList>
            <person name="Buettner E."/>
        </authorList>
    </citation>
    <scope>NUCLEOTIDE SEQUENCE</scope>
    <source>
        <strain evidence="2">VT141</strain>
    </source>
</reference>
<evidence type="ECO:0000313" key="2">
    <source>
        <dbReference type="EMBL" id="KAJ3564688.1"/>
    </source>
</evidence>
<feature type="compositionally biased region" description="Basic and acidic residues" evidence="1">
    <location>
        <begin position="431"/>
        <end position="444"/>
    </location>
</feature>
<feature type="compositionally biased region" description="Low complexity" evidence="1">
    <location>
        <begin position="195"/>
        <end position="205"/>
    </location>
</feature>
<evidence type="ECO:0000313" key="3">
    <source>
        <dbReference type="Proteomes" id="UP001213000"/>
    </source>
</evidence>
<accession>A0AAD5VPH4</accession>
<dbReference type="AlphaFoldDB" id="A0AAD5VPH4"/>
<dbReference type="EMBL" id="JANIEX010000638">
    <property type="protein sequence ID" value="KAJ3564688.1"/>
    <property type="molecule type" value="Genomic_DNA"/>
</dbReference>
<feature type="region of interest" description="Disordered" evidence="1">
    <location>
        <begin position="179"/>
        <end position="205"/>
    </location>
</feature>
<feature type="compositionally biased region" description="Polar residues" evidence="1">
    <location>
        <begin position="461"/>
        <end position="470"/>
    </location>
</feature>
<feature type="compositionally biased region" description="Pro residues" evidence="1">
    <location>
        <begin position="184"/>
        <end position="194"/>
    </location>
</feature>
<name>A0AAD5VPH4_9AGAR</name>
<feature type="compositionally biased region" description="Basic and acidic residues" evidence="1">
    <location>
        <begin position="471"/>
        <end position="486"/>
    </location>
</feature>
<dbReference type="Proteomes" id="UP001213000">
    <property type="component" value="Unassembled WGS sequence"/>
</dbReference>
<feature type="region of interest" description="Disordered" evidence="1">
    <location>
        <begin position="1"/>
        <end position="129"/>
    </location>
</feature>
<proteinExistence type="predicted"/>
<feature type="region of interest" description="Disordered" evidence="1">
    <location>
        <begin position="373"/>
        <end position="492"/>
    </location>
</feature>
<feature type="compositionally biased region" description="Low complexity" evidence="1">
    <location>
        <begin position="13"/>
        <end position="27"/>
    </location>
</feature>